<comment type="caution">
    <text evidence="5">The sequence shown here is derived from an EMBL/GenBank/DDBJ whole genome shotgun (WGS) entry which is preliminary data.</text>
</comment>
<dbReference type="SMART" id="SM00347">
    <property type="entry name" value="HTH_MARR"/>
    <property type="match status" value="1"/>
</dbReference>
<dbReference type="PROSITE" id="PS50995">
    <property type="entry name" value="HTH_MARR_2"/>
    <property type="match status" value="1"/>
</dbReference>
<dbReference type="InterPro" id="IPR023187">
    <property type="entry name" value="Tscrpt_reg_MarR-type_CS"/>
</dbReference>
<dbReference type="Gene3D" id="1.10.10.10">
    <property type="entry name" value="Winged helix-like DNA-binding domain superfamily/Winged helix DNA-binding domain"/>
    <property type="match status" value="1"/>
</dbReference>
<proteinExistence type="predicted"/>
<dbReference type="InterPro" id="IPR036390">
    <property type="entry name" value="WH_DNA-bd_sf"/>
</dbReference>
<keyword evidence="2" id="KW-0238">DNA-binding</keyword>
<name>A0ABT7AJI5_9HYPH</name>
<evidence type="ECO:0000256" key="1">
    <source>
        <dbReference type="ARBA" id="ARBA00023015"/>
    </source>
</evidence>
<sequence>MSSPPDHARHLAETVERLARLVRAREHESALNPAQWEALRYLARCNRFSNTPGALTRYLAATKGTVSQTLIALERKGLVRKEPDPASGRSVRLFLTETGERLLADDPLGLLAEAAATLAGPMLAGTATGLGMLLAATIARNGGRPFGVCRTCRFFRPEAPEGAPHFCGLLLVPLSERDSLSICQEHEPPQEPCEHEAA</sequence>
<evidence type="ECO:0000313" key="6">
    <source>
        <dbReference type="Proteomes" id="UP001321492"/>
    </source>
</evidence>
<dbReference type="Proteomes" id="UP001321492">
    <property type="component" value="Unassembled WGS sequence"/>
</dbReference>
<dbReference type="InterPro" id="IPR039422">
    <property type="entry name" value="MarR/SlyA-like"/>
</dbReference>
<dbReference type="SUPFAM" id="SSF46785">
    <property type="entry name" value="Winged helix' DNA-binding domain"/>
    <property type="match status" value="1"/>
</dbReference>
<accession>A0ABT7AJI5</accession>
<evidence type="ECO:0000259" key="4">
    <source>
        <dbReference type="PROSITE" id="PS50995"/>
    </source>
</evidence>
<keyword evidence="6" id="KW-1185">Reference proteome</keyword>
<keyword evidence="3" id="KW-0804">Transcription</keyword>
<gene>
    <name evidence="5" type="ORF">QNA08_14940</name>
</gene>
<reference evidence="5 6" key="1">
    <citation type="submission" date="2023-05" db="EMBL/GenBank/DDBJ databases">
        <title>Chelatococcus sp. nov., a moderately thermophilic bacterium isolated from hot spring microbial mat.</title>
        <authorList>
            <person name="Hu C.-J."/>
            <person name="Li W.-J."/>
        </authorList>
    </citation>
    <scope>NUCLEOTIDE SEQUENCE [LARGE SCALE GENOMIC DNA]</scope>
    <source>
        <strain evidence="5 6">SYSU G07232</strain>
    </source>
</reference>
<dbReference type="PANTHER" id="PTHR33164">
    <property type="entry name" value="TRANSCRIPTIONAL REGULATOR, MARR FAMILY"/>
    <property type="match status" value="1"/>
</dbReference>
<dbReference type="PANTHER" id="PTHR33164:SF89">
    <property type="entry name" value="MARR FAMILY REGULATORY PROTEIN"/>
    <property type="match status" value="1"/>
</dbReference>
<dbReference type="PROSITE" id="PS01117">
    <property type="entry name" value="HTH_MARR_1"/>
    <property type="match status" value="1"/>
</dbReference>
<dbReference type="InterPro" id="IPR000835">
    <property type="entry name" value="HTH_MarR-typ"/>
</dbReference>
<feature type="domain" description="HTH marR-type" evidence="4">
    <location>
        <begin position="8"/>
        <end position="139"/>
    </location>
</feature>
<protein>
    <submittedName>
        <fullName evidence="5">MarR family winged helix-turn-helix transcriptional regulator</fullName>
    </submittedName>
</protein>
<dbReference type="Pfam" id="PF12802">
    <property type="entry name" value="MarR_2"/>
    <property type="match status" value="1"/>
</dbReference>
<evidence type="ECO:0000313" key="5">
    <source>
        <dbReference type="EMBL" id="MDJ1159531.1"/>
    </source>
</evidence>
<dbReference type="EMBL" id="JASJEV010000010">
    <property type="protein sequence ID" value="MDJ1159531.1"/>
    <property type="molecule type" value="Genomic_DNA"/>
</dbReference>
<dbReference type="InterPro" id="IPR036388">
    <property type="entry name" value="WH-like_DNA-bd_sf"/>
</dbReference>
<keyword evidence="1" id="KW-0805">Transcription regulation</keyword>
<evidence type="ECO:0000256" key="2">
    <source>
        <dbReference type="ARBA" id="ARBA00023125"/>
    </source>
</evidence>
<dbReference type="RefSeq" id="WP_283741529.1">
    <property type="nucleotide sequence ID" value="NZ_JASJEV010000010.1"/>
</dbReference>
<evidence type="ECO:0000256" key="3">
    <source>
        <dbReference type="ARBA" id="ARBA00023163"/>
    </source>
</evidence>
<organism evidence="5 6">
    <name type="scientific">Chelatococcus albus</name>
    <dbReference type="NCBI Taxonomy" id="3047466"/>
    <lineage>
        <taxon>Bacteria</taxon>
        <taxon>Pseudomonadati</taxon>
        <taxon>Pseudomonadota</taxon>
        <taxon>Alphaproteobacteria</taxon>
        <taxon>Hyphomicrobiales</taxon>
        <taxon>Chelatococcaceae</taxon>
        <taxon>Chelatococcus</taxon>
    </lineage>
</organism>